<name>A0ABR6NKT9_9SPHN</name>
<protein>
    <recommendedName>
        <fullName evidence="1">SnoaL-like domain-containing protein</fullName>
    </recommendedName>
</protein>
<keyword evidence="3" id="KW-1185">Reference proteome</keyword>
<sequence>MIEDFDDIAVRDRLMIADRMARYSWAIDSGDLAAYLDCFTEDGILRHPLRDGSPGVFEGHEGIKSFIGGSMGQRATQTYGHQHQFNATCLSREGEDIRVAAYCMIFRHEFHRQYWPRGASWRMGTWHALFRSAGKSWRIADLDVRMWTDTALGAGTALVDRGPGMPGTKD</sequence>
<dbReference type="EMBL" id="JACHKA010000001">
    <property type="protein sequence ID" value="MBB5987881.1"/>
    <property type="molecule type" value="Genomic_DNA"/>
</dbReference>
<comment type="caution">
    <text evidence="2">The sequence shown here is derived from an EMBL/GenBank/DDBJ whole genome shotgun (WGS) entry which is preliminary data.</text>
</comment>
<dbReference type="Gene3D" id="3.10.450.50">
    <property type="match status" value="1"/>
</dbReference>
<dbReference type="Pfam" id="PF13577">
    <property type="entry name" value="SnoaL_4"/>
    <property type="match status" value="1"/>
</dbReference>
<evidence type="ECO:0000259" key="1">
    <source>
        <dbReference type="Pfam" id="PF13577"/>
    </source>
</evidence>
<gene>
    <name evidence="2" type="ORF">HNP60_003855</name>
</gene>
<dbReference type="InterPro" id="IPR037401">
    <property type="entry name" value="SnoaL-like"/>
</dbReference>
<evidence type="ECO:0000313" key="2">
    <source>
        <dbReference type="EMBL" id="MBB5987881.1"/>
    </source>
</evidence>
<feature type="domain" description="SnoaL-like" evidence="1">
    <location>
        <begin position="10"/>
        <end position="142"/>
    </location>
</feature>
<proteinExistence type="predicted"/>
<reference evidence="2 3" key="1">
    <citation type="submission" date="2020-08" db="EMBL/GenBank/DDBJ databases">
        <title>Exploring microbial biodiversity for novel pathways involved in the catabolism of aromatic compounds derived from lignin.</title>
        <authorList>
            <person name="Elkins J."/>
        </authorList>
    </citation>
    <scope>NUCLEOTIDE SEQUENCE [LARGE SCALE GENOMIC DNA]</scope>
    <source>
        <strain evidence="2 3">B1D3A</strain>
    </source>
</reference>
<dbReference type="RefSeq" id="WP_184156573.1">
    <property type="nucleotide sequence ID" value="NZ_JACHKA010000001.1"/>
</dbReference>
<dbReference type="CDD" id="cd00531">
    <property type="entry name" value="NTF2_like"/>
    <property type="match status" value="1"/>
</dbReference>
<dbReference type="SUPFAM" id="SSF54427">
    <property type="entry name" value="NTF2-like"/>
    <property type="match status" value="1"/>
</dbReference>
<dbReference type="InterPro" id="IPR032710">
    <property type="entry name" value="NTF2-like_dom_sf"/>
</dbReference>
<dbReference type="Proteomes" id="UP001138540">
    <property type="component" value="Unassembled WGS sequence"/>
</dbReference>
<accession>A0ABR6NKT9</accession>
<evidence type="ECO:0000313" key="3">
    <source>
        <dbReference type="Proteomes" id="UP001138540"/>
    </source>
</evidence>
<organism evidence="2 3">
    <name type="scientific">Sphingobium lignivorans</name>
    <dbReference type="NCBI Taxonomy" id="2735886"/>
    <lineage>
        <taxon>Bacteria</taxon>
        <taxon>Pseudomonadati</taxon>
        <taxon>Pseudomonadota</taxon>
        <taxon>Alphaproteobacteria</taxon>
        <taxon>Sphingomonadales</taxon>
        <taxon>Sphingomonadaceae</taxon>
        <taxon>Sphingobium</taxon>
    </lineage>
</organism>